<gene>
    <name evidence="2" type="ORF">Syun_018187</name>
</gene>
<sequence>MPTTPSPPTAAAPPTATLHRLGGSGGGGRRPIIATLLRRRPITKTNHKNNNPDLTAESLQEWNRRTSSEKKKNNDSPYYNGLLTDPSSASSSSIHRYHRRAMSSPGRESRVTVGTTGTAKSSISSVLMKIHDGVASCFHGKSKRGSNSREGKFGNVERSNGSVLLKKRRDVVGGVGGGGVVGNGDEKRKIGGVGAVGGCSFEQKPLRERVVVSESGGGGGGNVVVAKRVILVGEKGEGAAAAESASQGRFVWADKYRPKALKDFICNRDKAEQLHAMVKNGQCNHFIFEGLPGVGKKTMIWAYLREACGQKLMTWEECKEFELKGELVPSIKVNVIVSSKHIEINLSELNGYEKHVIVELIKETHNIISNETMNCDHTNCHAVILHEADKLSTDAQLYIRWLMEKNESCNRIFFCCTDATKLQQIRPLCTVIQLLPPSNKEIVEVLEFIAKKEGLQLPPQLAERMANSSLHNLRQAIRSFEASWQANYPFTEDQEIMTGWEEDTENIAKDIIQEQSPKQLYIIRGKLQNLIEHNVCPIFTFNTLITELKKHLSDEFHAKINALFQEYYRDCRGNYMDFETSNQPEKQAIEESLCQRIYDLRKAVQLYMRIEEFTAKFMSFYKSHMTQKAGLQIQIAH</sequence>
<proteinExistence type="predicted"/>
<feature type="compositionally biased region" description="Pro residues" evidence="1">
    <location>
        <begin position="1"/>
        <end position="11"/>
    </location>
</feature>
<dbReference type="Gene3D" id="3.40.50.300">
    <property type="entry name" value="P-loop containing nucleotide triphosphate hydrolases"/>
    <property type="match status" value="1"/>
</dbReference>
<feature type="region of interest" description="Disordered" evidence="1">
    <location>
        <begin position="1"/>
        <end position="31"/>
    </location>
</feature>
<keyword evidence="3" id="KW-1185">Reference proteome</keyword>
<dbReference type="FunFam" id="1.10.8.60:FF:000030">
    <property type="entry name" value="replication factor C subunit 3"/>
    <property type="match status" value="1"/>
</dbReference>
<dbReference type="PANTHER" id="PTHR11669:SF52">
    <property type="entry name" value="OS10G0574500 PROTEIN"/>
    <property type="match status" value="1"/>
</dbReference>
<feature type="compositionally biased region" description="Basic and acidic residues" evidence="1">
    <location>
        <begin position="63"/>
        <end position="74"/>
    </location>
</feature>
<evidence type="ECO:0000313" key="2">
    <source>
        <dbReference type="EMBL" id="KAK9120570.1"/>
    </source>
</evidence>
<evidence type="ECO:0000313" key="3">
    <source>
        <dbReference type="Proteomes" id="UP001420932"/>
    </source>
</evidence>
<comment type="caution">
    <text evidence="2">The sequence shown here is derived from an EMBL/GenBank/DDBJ whole genome shotgun (WGS) entry which is preliminary data.</text>
</comment>
<evidence type="ECO:0000256" key="1">
    <source>
        <dbReference type="SAM" id="MobiDB-lite"/>
    </source>
</evidence>
<dbReference type="GO" id="GO:0003677">
    <property type="term" value="F:DNA binding"/>
    <property type="evidence" value="ECO:0007669"/>
    <property type="project" value="InterPro"/>
</dbReference>
<dbReference type="PANTHER" id="PTHR11669">
    <property type="entry name" value="REPLICATION FACTOR C / DNA POLYMERASE III GAMMA-TAU SUBUNIT"/>
    <property type="match status" value="1"/>
</dbReference>
<dbReference type="GO" id="GO:0006281">
    <property type="term" value="P:DNA repair"/>
    <property type="evidence" value="ECO:0007669"/>
    <property type="project" value="TreeGrafter"/>
</dbReference>
<protein>
    <submittedName>
        <fullName evidence="2">Uncharacterized protein</fullName>
    </submittedName>
</protein>
<dbReference type="SUPFAM" id="SSF48019">
    <property type="entry name" value="post-AAA+ oligomerization domain-like"/>
    <property type="match status" value="1"/>
</dbReference>
<dbReference type="EMBL" id="JBBNAF010000008">
    <property type="protein sequence ID" value="KAK9120570.1"/>
    <property type="molecule type" value="Genomic_DNA"/>
</dbReference>
<dbReference type="Gene3D" id="1.20.272.10">
    <property type="match status" value="1"/>
</dbReference>
<reference evidence="2 3" key="1">
    <citation type="submission" date="2024-01" db="EMBL/GenBank/DDBJ databases">
        <title>Genome assemblies of Stephania.</title>
        <authorList>
            <person name="Yang L."/>
        </authorList>
    </citation>
    <scope>NUCLEOTIDE SEQUENCE [LARGE SCALE GENOMIC DNA]</scope>
    <source>
        <strain evidence="2">YNDBR</strain>
        <tissue evidence="2">Leaf</tissue>
    </source>
</reference>
<dbReference type="AlphaFoldDB" id="A0AAP0ISV3"/>
<dbReference type="GO" id="GO:0005663">
    <property type="term" value="C:DNA replication factor C complex"/>
    <property type="evidence" value="ECO:0007669"/>
    <property type="project" value="TreeGrafter"/>
</dbReference>
<dbReference type="InterPro" id="IPR050238">
    <property type="entry name" value="DNA_Rep/Repair_Clamp_Loader"/>
</dbReference>
<feature type="region of interest" description="Disordered" evidence="1">
    <location>
        <begin position="63"/>
        <end position="117"/>
    </location>
</feature>
<name>A0AAP0ISV3_9MAGN</name>
<dbReference type="GO" id="GO:0003689">
    <property type="term" value="F:DNA clamp loader activity"/>
    <property type="evidence" value="ECO:0007669"/>
    <property type="project" value="TreeGrafter"/>
</dbReference>
<dbReference type="Proteomes" id="UP001420932">
    <property type="component" value="Unassembled WGS sequence"/>
</dbReference>
<dbReference type="SUPFAM" id="SSF52540">
    <property type="entry name" value="P-loop containing nucleoside triphosphate hydrolases"/>
    <property type="match status" value="1"/>
</dbReference>
<dbReference type="GO" id="GO:0006261">
    <property type="term" value="P:DNA-templated DNA replication"/>
    <property type="evidence" value="ECO:0007669"/>
    <property type="project" value="TreeGrafter"/>
</dbReference>
<dbReference type="InterPro" id="IPR027417">
    <property type="entry name" value="P-loop_NTPase"/>
</dbReference>
<organism evidence="2 3">
    <name type="scientific">Stephania yunnanensis</name>
    <dbReference type="NCBI Taxonomy" id="152371"/>
    <lineage>
        <taxon>Eukaryota</taxon>
        <taxon>Viridiplantae</taxon>
        <taxon>Streptophyta</taxon>
        <taxon>Embryophyta</taxon>
        <taxon>Tracheophyta</taxon>
        <taxon>Spermatophyta</taxon>
        <taxon>Magnoliopsida</taxon>
        <taxon>Ranunculales</taxon>
        <taxon>Menispermaceae</taxon>
        <taxon>Menispermoideae</taxon>
        <taxon>Cissampelideae</taxon>
        <taxon>Stephania</taxon>
    </lineage>
</organism>
<dbReference type="InterPro" id="IPR008921">
    <property type="entry name" value="DNA_pol3_clamp-load_cplx_C"/>
</dbReference>
<accession>A0AAP0ISV3</accession>
<dbReference type="GO" id="GO:0005634">
    <property type="term" value="C:nucleus"/>
    <property type="evidence" value="ECO:0007669"/>
    <property type="project" value="TreeGrafter"/>
</dbReference>
<dbReference type="Gene3D" id="1.10.8.60">
    <property type="match status" value="1"/>
</dbReference>